<accession>A0A1Q9CT46</accession>
<evidence type="ECO:0000313" key="2">
    <source>
        <dbReference type="EMBL" id="OLP86096.1"/>
    </source>
</evidence>
<dbReference type="Proteomes" id="UP000186817">
    <property type="component" value="Unassembled WGS sequence"/>
</dbReference>
<proteinExistence type="predicted"/>
<dbReference type="OrthoDB" id="444557at2759"/>
<comment type="caution">
    <text evidence="2">The sequence shown here is derived from an EMBL/GenBank/DDBJ whole genome shotgun (WGS) entry which is preliminary data.</text>
</comment>
<dbReference type="AlphaFoldDB" id="A0A1Q9CT46"/>
<reference evidence="2 3" key="1">
    <citation type="submission" date="2016-02" db="EMBL/GenBank/DDBJ databases">
        <title>Genome analysis of coral dinoflagellate symbionts highlights evolutionary adaptations to a symbiotic lifestyle.</title>
        <authorList>
            <person name="Aranda M."/>
            <person name="Li Y."/>
            <person name="Liew Y.J."/>
            <person name="Baumgarten S."/>
            <person name="Simakov O."/>
            <person name="Wilson M."/>
            <person name="Piel J."/>
            <person name="Ashoor H."/>
            <person name="Bougouffa S."/>
            <person name="Bajic V.B."/>
            <person name="Ryu T."/>
            <person name="Ravasi T."/>
            <person name="Bayer T."/>
            <person name="Micklem G."/>
            <person name="Kim H."/>
            <person name="Bhak J."/>
            <person name="Lajeunesse T.C."/>
            <person name="Voolstra C.R."/>
        </authorList>
    </citation>
    <scope>NUCLEOTIDE SEQUENCE [LARGE SCALE GENOMIC DNA]</scope>
    <source>
        <strain evidence="2 3">CCMP2467</strain>
    </source>
</reference>
<feature type="region of interest" description="Disordered" evidence="1">
    <location>
        <begin position="1"/>
        <end position="23"/>
    </location>
</feature>
<sequence>MSHVKTTMEVDDGSDDPPTAQQFPGRLSAFIQSRLSVEEFPILREVAFVEAVPSNLDQDPDVPTSGLILVAKTPGANSSAYLAIACISLSPGHALLPFTRGKVLGGHEDLRLQMAAGKVARHSESKIAWAREYASRLQSFLCFELLGRGGARSGGLDVFVRFKLLARMALGAKLLSMAAVSIGTGRRVNLSTYFNVEMGGLHETCALTSPVVKAGKGVRSLDMLGGTFLHRYRLAFWAPSNGRQPDTPLEANECRLPLSPPMREALRFCGESLPGTPRLSNWISGDPFDLKPFNDY</sequence>
<protein>
    <submittedName>
        <fullName evidence="2">Uncharacterized protein</fullName>
    </submittedName>
</protein>
<evidence type="ECO:0000313" key="3">
    <source>
        <dbReference type="Proteomes" id="UP000186817"/>
    </source>
</evidence>
<evidence type="ECO:0000256" key="1">
    <source>
        <dbReference type="SAM" id="MobiDB-lite"/>
    </source>
</evidence>
<dbReference type="EMBL" id="LSRX01000936">
    <property type="protein sequence ID" value="OLP86096.1"/>
    <property type="molecule type" value="Genomic_DNA"/>
</dbReference>
<name>A0A1Q9CT46_SYMMI</name>
<keyword evidence="3" id="KW-1185">Reference proteome</keyword>
<gene>
    <name evidence="2" type="ORF">AK812_SmicGene32834</name>
</gene>
<organism evidence="2 3">
    <name type="scientific">Symbiodinium microadriaticum</name>
    <name type="common">Dinoflagellate</name>
    <name type="synonym">Zooxanthella microadriatica</name>
    <dbReference type="NCBI Taxonomy" id="2951"/>
    <lineage>
        <taxon>Eukaryota</taxon>
        <taxon>Sar</taxon>
        <taxon>Alveolata</taxon>
        <taxon>Dinophyceae</taxon>
        <taxon>Suessiales</taxon>
        <taxon>Symbiodiniaceae</taxon>
        <taxon>Symbiodinium</taxon>
    </lineage>
</organism>